<evidence type="ECO:0000313" key="3">
    <source>
        <dbReference type="Proteomes" id="UP000321746"/>
    </source>
</evidence>
<evidence type="ECO:0000259" key="1">
    <source>
        <dbReference type="Pfam" id="PF10074"/>
    </source>
</evidence>
<dbReference type="Proteomes" id="UP000321746">
    <property type="component" value="Unassembled WGS sequence"/>
</dbReference>
<dbReference type="RefSeq" id="WP_261766004.1">
    <property type="nucleotide sequence ID" value="NZ_BJYG01000045.1"/>
</dbReference>
<organism evidence="2 3">
    <name type="scientific">Acetobacter oeni</name>
    <dbReference type="NCBI Taxonomy" id="304077"/>
    <lineage>
        <taxon>Bacteria</taxon>
        <taxon>Pseudomonadati</taxon>
        <taxon>Pseudomonadota</taxon>
        <taxon>Alphaproteobacteria</taxon>
        <taxon>Acetobacterales</taxon>
        <taxon>Acetobacteraceae</taxon>
        <taxon>Acetobacter</taxon>
    </lineage>
</organism>
<evidence type="ECO:0000313" key="2">
    <source>
        <dbReference type="EMBL" id="GEN64538.1"/>
    </source>
</evidence>
<dbReference type="EMBL" id="BJYG01000045">
    <property type="protein sequence ID" value="GEN64538.1"/>
    <property type="molecule type" value="Genomic_DNA"/>
</dbReference>
<protein>
    <recommendedName>
        <fullName evidence="1">T6SS Transcription factor RovC-like DNA binding domain-containing protein</fullName>
    </recommendedName>
</protein>
<reference evidence="2 3" key="1">
    <citation type="submission" date="2019-07" db="EMBL/GenBank/DDBJ databases">
        <title>Whole genome shotgun sequence of Acetobacter oeni NBRC 105207.</title>
        <authorList>
            <person name="Hosoyama A."/>
            <person name="Uohara A."/>
            <person name="Ohji S."/>
            <person name="Ichikawa N."/>
        </authorList>
    </citation>
    <scope>NUCLEOTIDE SEQUENCE [LARGE SCALE GENOMIC DNA]</scope>
    <source>
        <strain evidence="2 3">NBRC 105207</strain>
    </source>
</reference>
<dbReference type="InterPro" id="IPR018754">
    <property type="entry name" value="RovC-like_DNA-bd"/>
</dbReference>
<dbReference type="AlphaFoldDB" id="A0A511XNL1"/>
<sequence>MSEICTFLHASGGSDFPVDPSIPAWCVPALWAPEALSAVIALVRAPEIYSAAHFAPLILTPQINAVRADDGLHVIVGDRSGPLRLWISDDCHERAAVVIPLDESCWVRLHHLRRFIERLYGRTAGPLPNTFRPTRYRIRRLAHALQALTAKQAGATARDIAALTDPGVKTLSGSIWKDVHQRARVERLLTLGEQLAAGEYLALLQYGRRPFPTSALRAAR</sequence>
<comment type="caution">
    <text evidence="2">The sequence shown here is derived from an EMBL/GenBank/DDBJ whole genome shotgun (WGS) entry which is preliminary data.</text>
</comment>
<name>A0A511XNL1_9PROT</name>
<gene>
    <name evidence="2" type="ORF">AOE01nite_27620</name>
</gene>
<accession>A0A511XNL1</accession>
<feature type="domain" description="T6SS Transcription factor RovC-like DNA binding" evidence="1">
    <location>
        <begin position="98"/>
        <end position="205"/>
    </location>
</feature>
<keyword evidence="3" id="KW-1185">Reference proteome</keyword>
<dbReference type="Pfam" id="PF10074">
    <property type="entry name" value="RovC_DNA-bd"/>
    <property type="match status" value="1"/>
</dbReference>
<proteinExistence type="predicted"/>